<comment type="cofactor">
    <cofactor evidence="1">
        <name>FAD</name>
        <dbReference type="ChEBI" id="CHEBI:57692"/>
    </cofactor>
</comment>
<dbReference type="Pfam" id="PF21274">
    <property type="entry name" value="Rng_hyd_C"/>
    <property type="match status" value="1"/>
</dbReference>
<dbReference type="InterPro" id="IPR002938">
    <property type="entry name" value="FAD-bd"/>
</dbReference>
<reference evidence="5 6" key="1">
    <citation type="submission" date="2017-02" db="EMBL/GenBank/DDBJ databases">
        <authorList>
            <person name="Peterson S.W."/>
        </authorList>
    </citation>
    <scope>NUCLEOTIDE SEQUENCE [LARGE SCALE GENOMIC DNA]</scope>
    <source>
        <strain evidence="5 6">DSM 45154</strain>
    </source>
</reference>
<dbReference type="Proteomes" id="UP000190637">
    <property type="component" value="Unassembled WGS sequence"/>
</dbReference>
<keyword evidence="3" id="KW-0274">FAD</keyword>
<keyword evidence="2" id="KW-0285">Flavoprotein</keyword>
<dbReference type="InterPro" id="IPR036188">
    <property type="entry name" value="FAD/NAD-bd_sf"/>
</dbReference>
<dbReference type="PANTHER" id="PTHR43004">
    <property type="entry name" value="TRK SYSTEM POTASSIUM UPTAKE PROTEIN"/>
    <property type="match status" value="1"/>
</dbReference>
<dbReference type="STRING" id="1122192.SAMN02745673_00194"/>
<name>A0A1T4K6S4_9ACTN</name>
<accession>A0A1T4K6S4</accession>
<evidence type="ECO:0000256" key="1">
    <source>
        <dbReference type="ARBA" id="ARBA00001974"/>
    </source>
</evidence>
<evidence type="ECO:0000259" key="4">
    <source>
        <dbReference type="Pfam" id="PF01494"/>
    </source>
</evidence>
<dbReference type="Pfam" id="PF01494">
    <property type="entry name" value="FAD_binding_3"/>
    <property type="match status" value="1"/>
</dbReference>
<dbReference type="PANTHER" id="PTHR43004:SF19">
    <property type="entry name" value="BINDING MONOOXYGENASE, PUTATIVE (JCVI)-RELATED"/>
    <property type="match status" value="1"/>
</dbReference>
<protein>
    <submittedName>
        <fullName evidence="5">2-polyprenyl-6-methoxyphenol hydroxylase</fullName>
    </submittedName>
</protein>
<dbReference type="InterPro" id="IPR050641">
    <property type="entry name" value="RIFMO-like"/>
</dbReference>
<dbReference type="SUPFAM" id="SSF51905">
    <property type="entry name" value="FAD/NAD(P)-binding domain"/>
    <property type="match status" value="1"/>
</dbReference>
<evidence type="ECO:0000313" key="5">
    <source>
        <dbReference type="EMBL" id="SJZ38116.1"/>
    </source>
</evidence>
<proteinExistence type="predicted"/>
<dbReference type="Gene3D" id="3.50.50.60">
    <property type="entry name" value="FAD/NAD(P)-binding domain"/>
    <property type="match status" value="1"/>
</dbReference>
<dbReference type="AlphaFoldDB" id="A0A1T4K6S4"/>
<dbReference type="Gene3D" id="3.40.30.120">
    <property type="match status" value="1"/>
</dbReference>
<organism evidence="5 6">
    <name type="scientific">Marinactinospora thermotolerans DSM 45154</name>
    <dbReference type="NCBI Taxonomy" id="1122192"/>
    <lineage>
        <taxon>Bacteria</taxon>
        <taxon>Bacillati</taxon>
        <taxon>Actinomycetota</taxon>
        <taxon>Actinomycetes</taxon>
        <taxon>Streptosporangiales</taxon>
        <taxon>Nocardiopsidaceae</taxon>
        <taxon>Marinactinospora</taxon>
    </lineage>
</organism>
<dbReference type="GO" id="GO:0016709">
    <property type="term" value="F:oxidoreductase activity, acting on paired donors, with incorporation or reduction of molecular oxygen, NAD(P)H as one donor, and incorporation of one atom of oxygen"/>
    <property type="evidence" value="ECO:0007669"/>
    <property type="project" value="UniProtKB-ARBA"/>
</dbReference>
<gene>
    <name evidence="5" type="ORF">SAMN02745673_00194</name>
</gene>
<feature type="domain" description="FAD-binding" evidence="4">
    <location>
        <begin position="25"/>
        <end position="360"/>
    </location>
</feature>
<dbReference type="Gene3D" id="3.30.70.2450">
    <property type="match status" value="1"/>
</dbReference>
<sequence length="552" mass="59485">MVVGRIRARGTVGYMSATPQSGEPVDVLIDGAGPTGLALAALLTACEVRPRIVQCRGAALTNPQTLALHPRTLELLSGIGVTGPLLDRGTLIRRLCLHAGGRAVSLTPFGTGSPGTAYPFLLLCSREHLERTLTDYLAARGVEVEHDTELFDAEESREYVTCMLRRPDRRTRRLRVRYLVGCDGRHDIAGDAAHVESREERGPWRFLAGDVRVADGPRGDEIHVFTGEAGLLLLHPLTREPGWRLLVVGRDGTEERPDGAAELGRGADRLGAGTVQVTEVERVTRPRPRHRVALRYRHGRILLAGDAAHTHDVLEAQGVNVGVGDAWNLGWKLALVVRGAAGEKLLETYETERRPVADAVPRHIDRALRAATSPRLASLLARSGLAPHLAPLLPALQQGRRSLFRGTAVAYHGSPDAVEGEPRLRGGPRAGERMVDAEVIRDGTPVRLHEALAAPRHHLLLCGRVEEWGAARTAPLLPLVRSGLLMVHRLAAEPSPGTLCDARGTVLAELGVARAGHYLVRPDGHVAYRAAGTDLTGVRAHLADMLPGIDEG</sequence>
<evidence type="ECO:0000256" key="2">
    <source>
        <dbReference type="ARBA" id="ARBA00022630"/>
    </source>
</evidence>
<evidence type="ECO:0000313" key="6">
    <source>
        <dbReference type="Proteomes" id="UP000190637"/>
    </source>
</evidence>
<dbReference type="EMBL" id="FUWS01000001">
    <property type="protein sequence ID" value="SJZ38116.1"/>
    <property type="molecule type" value="Genomic_DNA"/>
</dbReference>
<keyword evidence="6" id="KW-1185">Reference proteome</keyword>
<dbReference type="PRINTS" id="PR00420">
    <property type="entry name" value="RNGMNOXGNASE"/>
</dbReference>
<evidence type="ECO:0000256" key="3">
    <source>
        <dbReference type="ARBA" id="ARBA00022827"/>
    </source>
</evidence>
<dbReference type="GO" id="GO:0071949">
    <property type="term" value="F:FAD binding"/>
    <property type="evidence" value="ECO:0007669"/>
    <property type="project" value="InterPro"/>
</dbReference>